<gene>
    <name evidence="2" type="ORF">EYQ70_03885</name>
</gene>
<keyword evidence="1" id="KW-0812">Transmembrane</keyword>
<sequence length="420" mass="47939">MKYGPLLAVIFAFFFIAIYPHYNSNDVPIFILADDDGDGITNDKDKCPEDNAKDYDINEDGCTDTEITKEEIDYIGKIAKMNLGQYLLFAIISLLGTAIYWERNKIKSILNDEDDFLKNFNAESDKDEITENPDYANLGENKKYVNSNSSFFNRFSFSLSELNAEADRGIQVMAVVCLLCFLVAPNQAWFQVEGIKTYSEESDEFVAFTVEHYSNFLEYNGNAEVTASYDSSRCTSEIDKYYNCDYRSNLFGTVETLLSLSALFCFILLLLNFRAEKYRVPVAIVFTLCLVTTMASLLVFTTLIDNALIADEHLLDDNQNKAAGCWMSEPIIWGETECISFDINGNYITETEITYTPSIAFFIILTSISILFVGLFTSISPLLEYKKISWREVAINNWQVFAIIFTIFFLWRLNVLMNNL</sequence>
<dbReference type="Proteomes" id="UP000585802">
    <property type="component" value="Unassembled WGS sequence"/>
</dbReference>
<dbReference type="AlphaFoldDB" id="A0A7J4GU75"/>
<evidence type="ECO:0000256" key="1">
    <source>
        <dbReference type="SAM" id="Phobius"/>
    </source>
</evidence>
<feature type="transmembrane region" description="Helical" evidence="1">
    <location>
        <begin position="83"/>
        <end position="101"/>
    </location>
</feature>
<name>A0A7J4GU75_9ARCH</name>
<proteinExistence type="predicted"/>
<evidence type="ECO:0000313" key="3">
    <source>
        <dbReference type="Proteomes" id="UP000585802"/>
    </source>
</evidence>
<dbReference type="EMBL" id="DUCX01000065">
    <property type="protein sequence ID" value="HIF37519.1"/>
    <property type="molecule type" value="Genomic_DNA"/>
</dbReference>
<feature type="transmembrane region" description="Helical" evidence="1">
    <location>
        <begin position="5"/>
        <end position="22"/>
    </location>
</feature>
<comment type="caution">
    <text evidence="2">The sequence shown here is derived from an EMBL/GenBank/DDBJ whole genome shotgun (WGS) entry which is preliminary data.</text>
</comment>
<protein>
    <submittedName>
        <fullName evidence="2">Uncharacterized protein</fullName>
    </submittedName>
</protein>
<keyword evidence="1" id="KW-1133">Transmembrane helix</keyword>
<reference evidence="3" key="1">
    <citation type="journal article" date="2019" name="bioRxiv">
        <title>Genome diversification in globally distributed novel marine Proteobacteria is linked to environmental adaptation.</title>
        <authorList>
            <person name="Zhou Z."/>
            <person name="Tran P.Q."/>
            <person name="Kieft K."/>
            <person name="Anantharaman K."/>
        </authorList>
    </citation>
    <scope>NUCLEOTIDE SEQUENCE [LARGE SCALE GENOMIC DNA]</scope>
</reference>
<keyword evidence="1" id="KW-0472">Membrane</keyword>
<evidence type="ECO:0000313" key="2">
    <source>
        <dbReference type="EMBL" id="HIF37519.1"/>
    </source>
</evidence>
<feature type="transmembrane region" description="Helical" evidence="1">
    <location>
        <begin position="283"/>
        <end position="304"/>
    </location>
</feature>
<accession>A0A7J4GU75</accession>
<organism evidence="2 3">
    <name type="scientific">Marine Group III euryarchaeote</name>
    <dbReference type="NCBI Taxonomy" id="2173149"/>
    <lineage>
        <taxon>Archaea</taxon>
        <taxon>Methanobacteriati</taxon>
        <taxon>Thermoplasmatota</taxon>
        <taxon>Thermoplasmata</taxon>
        <taxon>Candidatus Thermoprofundales</taxon>
    </lineage>
</organism>
<feature type="transmembrane region" description="Helical" evidence="1">
    <location>
        <begin position="250"/>
        <end position="271"/>
    </location>
</feature>
<feature type="transmembrane region" description="Helical" evidence="1">
    <location>
        <begin position="359"/>
        <end position="383"/>
    </location>
</feature>
<feature type="transmembrane region" description="Helical" evidence="1">
    <location>
        <begin position="395"/>
        <end position="413"/>
    </location>
</feature>